<dbReference type="InterPro" id="IPR002810">
    <property type="entry name" value="NfeD-like_C"/>
</dbReference>
<feature type="transmembrane region" description="Helical" evidence="6">
    <location>
        <begin position="374"/>
        <end position="396"/>
    </location>
</feature>
<evidence type="ECO:0000256" key="6">
    <source>
        <dbReference type="SAM" id="Phobius"/>
    </source>
</evidence>
<reference evidence="10 11" key="1">
    <citation type="submission" date="2023-12" db="EMBL/GenBank/DDBJ databases">
        <title>A. evansii MAY27, complete genome.</title>
        <authorList>
            <person name="Wang Y."/>
        </authorList>
    </citation>
    <scope>NUCLEOTIDE SEQUENCE [LARGE SCALE GENOMIC DNA]</scope>
    <source>
        <strain evidence="10 11">MAY27</strain>
    </source>
</reference>
<feature type="transmembrane region" description="Helical" evidence="6">
    <location>
        <begin position="320"/>
        <end position="337"/>
    </location>
</feature>
<evidence type="ECO:0000256" key="2">
    <source>
        <dbReference type="ARBA" id="ARBA00022692"/>
    </source>
</evidence>
<keyword evidence="11" id="KW-1185">Reference proteome</keyword>
<feature type="transmembrane region" description="Helical" evidence="6">
    <location>
        <begin position="267"/>
        <end position="289"/>
    </location>
</feature>
<dbReference type="RefSeq" id="WP_169131736.1">
    <property type="nucleotide sequence ID" value="NZ_CAWPLS010000276.1"/>
</dbReference>
<protein>
    <submittedName>
        <fullName evidence="10">Nodulation protein NfeD</fullName>
    </submittedName>
</protein>
<proteinExistence type="predicted"/>
<dbReference type="Proteomes" id="UP001626593">
    <property type="component" value="Chromosome"/>
</dbReference>
<dbReference type="Pfam" id="PF24961">
    <property type="entry name" value="NfeD_membrane"/>
    <property type="match status" value="1"/>
</dbReference>
<evidence type="ECO:0000256" key="1">
    <source>
        <dbReference type="ARBA" id="ARBA00004141"/>
    </source>
</evidence>
<evidence type="ECO:0000256" key="4">
    <source>
        <dbReference type="ARBA" id="ARBA00023136"/>
    </source>
</evidence>
<dbReference type="CDD" id="cd07020">
    <property type="entry name" value="Clp_protease_NfeD_1"/>
    <property type="match status" value="1"/>
</dbReference>
<sequence>MRRTIWALLALALLILGFLLHNRPAAATTGGEVVVLRIDGVIGPATSDFFARELRRAHARQAALLVLAMDTPGGLDTSMRAIIKDILAAPLPIVTWVGPEGARAASAGTYILYASHVAAMAPATNLGAATPVAIGMPGGKPGDDTTRKDKADDNTKERDGNSAGDAAGIGDSMMEKVRNDAAAYLRSLAQLRGRSGDFAERAVREAASLSSEEALAAGVIDLIAADLPELMKKLDGREVKLGDGRTQRLSTAAATVTQIAPDWRMRLLALLSNPQLALVLMMIGIYALFFEFTSPGFGVPGVAGAICLLVALYAFQLLPVNWAGVALLALGAILMLAEAFLPSFGALGVGGIVAFVVGGLFLMDTEAPGFGIPLAFLIGLAIASALVIGAVGSFAARTRRRPIVSGREQMAGTIATVTTVTAEGAWALAQGESWRVRSASPLAPGDRVRITGLDGLTLLVEPLTADPANRRGGSPP</sequence>
<dbReference type="Gene3D" id="3.90.226.10">
    <property type="entry name" value="2-enoyl-CoA Hydratase, Chain A, domain 1"/>
    <property type="match status" value="1"/>
</dbReference>
<dbReference type="InterPro" id="IPR029045">
    <property type="entry name" value="ClpP/crotonase-like_dom_sf"/>
</dbReference>
<name>A0ABZ1AJQ4_AROEV</name>
<organism evidence="10 11">
    <name type="scientific">Aromatoleum evansii</name>
    <name type="common">Azoarcus evansii</name>
    <dbReference type="NCBI Taxonomy" id="59406"/>
    <lineage>
        <taxon>Bacteria</taxon>
        <taxon>Pseudomonadati</taxon>
        <taxon>Pseudomonadota</taxon>
        <taxon>Betaproteobacteria</taxon>
        <taxon>Rhodocyclales</taxon>
        <taxon>Rhodocyclaceae</taxon>
        <taxon>Aromatoleum</taxon>
    </lineage>
</organism>
<dbReference type="Pfam" id="PF25145">
    <property type="entry name" value="NfeD1b_N"/>
    <property type="match status" value="1"/>
</dbReference>
<evidence type="ECO:0000259" key="8">
    <source>
        <dbReference type="Pfam" id="PF24961"/>
    </source>
</evidence>
<evidence type="ECO:0000256" key="3">
    <source>
        <dbReference type="ARBA" id="ARBA00022989"/>
    </source>
</evidence>
<dbReference type="InterPro" id="IPR012340">
    <property type="entry name" value="NA-bd_OB-fold"/>
</dbReference>
<dbReference type="Pfam" id="PF01957">
    <property type="entry name" value="NfeD"/>
    <property type="match status" value="1"/>
</dbReference>
<evidence type="ECO:0000256" key="5">
    <source>
        <dbReference type="SAM" id="MobiDB-lite"/>
    </source>
</evidence>
<dbReference type="InterPro" id="IPR056739">
    <property type="entry name" value="NfeD_membrane"/>
</dbReference>
<feature type="domain" description="NfeD-like C-terminal" evidence="7">
    <location>
        <begin position="408"/>
        <end position="462"/>
    </location>
</feature>
<dbReference type="PANTHER" id="PTHR33507:SF4">
    <property type="entry name" value="NODULATION COMPETITIVENESS PROTEIN NFED"/>
    <property type="match status" value="1"/>
</dbReference>
<feature type="transmembrane region" description="Helical" evidence="6">
    <location>
        <begin position="344"/>
        <end position="362"/>
    </location>
</feature>
<dbReference type="SUPFAM" id="SSF141322">
    <property type="entry name" value="NfeD domain-like"/>
    <property type="match status" value="1"/>
</dbReference>
<dbReference type="PANTHER" id="PTHR33507">
    <property type="entry name" value="INNER MEMBRANE PROTEIN YBBJ"/>
    <property type="match status" value="1"/>
</dbReference>
<comment type="subcellular location">
    <subcellularLocation>
        <location evidence="1">Membrane</location>
        <topology evidence="1">Multi-pass membrane protein</topology>
    </subcellularLocation>
</comment>
<dbReference type="InterPro" id="IPR052165">
    <property type="entry name" value="Membrane_assoc_protease"/>
</dbReference>
<evidence type="ECO:0000259" key="7">
    <source>
        <dbReference type="Pfam" id="PF01957"/>
    </source>
</evidence>
<keyword evidence="3 6" id="KW-1133">Transmembrane helix</keyword>
<feature type="region of interest" description="Disordered" evidence="5">
    <location>
        <begin position="134"/>
        <end position="171"/>
    </location>
</feature>
<accession>A0ABZ1AJQ4</accession>
<evidence type="ECO:0000313" key="11">
    <source>
        <dbReference type="Proteomes" id="UP001626593"/>
    </source>
</evidence>
<gene>
    <name evidence="10" type="ORF">U5817_23325</name>
</gene>
<evidence type="ECO:0000313" key="10">
    <source>
        <dbReference type="EMBL" id="WRL46097.1"/>
    </source>
</evidence>
<dbReference type="SUPFAM" id="SSF52096">
    <property type="entry name" value="ClpP/crotonase"/>
    <property type="match status" value="1"/>
</dbReference>
<dbReference type="InterPro" id="IPR056738">
    <property type="entry name" value="NfeD1b_N"/>
</dbReference>
<keyword evidence="2 6" id="KW-0812">Transmembrane</keyword>
<feature type="compositionally biased region" description="Basic and acidic residues" evidence="5">
    <location>
        <begin position="141"/>
        <end position="160"/>
    </location>
</feature>
<feature type="domain" description="NfeD1b N-terminal" evidence="9">
    <location>
        <begin position="33"/>
        <end position="132"/>
    </location>
</feature>
<keyword evidence="4 6" id="KW-0472">Membrane</keyword>
<dbReference type="Gene3D" id="2.40.50.140">
    <property type="entry name" value="Nucleic acid-binding proteins"/>
    <property type="match status" value="1"/>
</dbReference>
<dbReference type="EMBL" id="CP141259">
    <property type="protein sequence ID" value="WRL46097.1"/>
    <property type="molecule type" value="Genomic_DNA"/>
</dbReference>
<feature type="domain" description="NfeD integral membrane" evidence="8">
    <location>
        <begin position="276"/>
        <end position="388"/>
    </location>
</feature>
<evidence type="ECO:0000259" key="9">
    <source>
        <dbReference type="Pfam" id="PF25145"/>
    </source>
</evidence>